<sequence>MARSQIESDNQLPWQRPQPGESVELLNQARDLIDDALKLYQDHESRFITEITDPHNARYTLAEAVNNAGHDLLYNLPTQPDPLWNPAPGTARTRILCPPERAATSVTRSTGTEIRVADHPGINLAVVDGHTALIYTPGNGYKLLVVRHPAVVNLLTILLNHIWRTAEPLSRHTATIAARRECPTTHQILRQLAVGSTDDAAARRLSMSVRTFRRHVADIMRDVDARSRFQAGIRLAQLGLVPSRDDLQDDDLAS</sequence>
<dbReference type="GO" id="GO:0006355">
    <property type="term" value="P:regulation of DNA-templated transcription"/>
    <property type="evidence" value="ECO:0007669"/>
    <property type="project" value="InterPro"/>
</dbReference>
<dbReference type="InterPro" id="IPR000792">
    <property type="entry name" value="Tscrpt_reg_LuxR_C"/>
</dbReference>
<dbReference type="InterPro" id="IPR036388">
    <property type="entry name" value="WH-like_DNA-bd_sf"/>
</dbReference>
<accession>A0A6J4IL50</accession>
<dbReference type="EMBL" id="CADCTP010000196">
    <property type="protein sequence ID" value="CAA9255890.1"/>
    <property type="molecule type" value="Genomic_DNA"/>
</dbReference>
<gene>
    <name evidence="2" type="ORF">AVDCRST_MAG41-2172</name>
</gene>
<organism evidence="2">
    <name type="scientific">uncultured Mycobacteriales bacterium</name>
    <dbReference type="NCBI Taxonomy" id="581187"/>
    <lineage>
        <taxon>Bacteria</taxon>
        <taxon>Bacillati</taxon>
        <taxon>Actinomycetota</taxon>
        <taxon>Actinomycetes</taxon>
        <taxon>Mycobacteriales</taxon>
        <taxon>environmental samples</taxon>
    </lineage>
</organism>
<dbReference type="AlphaFoldDB" id="A0A6J4IL50"/>
<proteinExistence type="predicted"/>
<dbReference type="SUPFAM" id="SSF46894">
    <property type="entry name" value="C-terminal effector domain of the bipartite response regulators"/>
    <property type="match status" value="1"/>
</dbReference>
<dbReference type="InterPro" id="IPR016032">
    <property type="entry name" value="Sig_transdc_resp-reg_C-effctor"/>
</dbReference>
<reference evidence="2" key="1">
    <citation type="submission" date="2020-02" db="EMBL/GenBank/DDBJ databases">
        <authorList>
            <person name="Meier V. D."/>
        </authorList>
    </citation>
    <scope>NUCLEOTIDE SEQUENCE</scope>
    <source>
        <strain evidence="2">AVDCRST_MAG41</strain>
    </source>
</reference>
<dbReference type="GO" id="GO:0003677">
    <property type="term" value="F:DNA binding"/>
    <property type="evidence" value="ECO:0007669"/>
    <property type="project" value="InterPro"/>
</dbReference>
<name>A0A6J4IL50_9ACTN</name>
<evidence type="ECO:0000313" key="2">
    <source>
        <dbReference type="EMBL" id="CAA9255890.1"/>
    </source>
</evidence>
<dbReference type="Gene3D" id="1.10.10.10">
    <property type="entry name" value="Winged helix-like DNA-binding domain superfamily/Winged helix DNA-binding domain"/>
    <property type="match status" value="1"/>
</dbReference>
<dbReference type="SMART" id="SM00421">
    <property type="entry name" value="HTH_LUXR"/>
    <property type="match status" value="1"/>
</dbReference>
<feature type="domain" description="HTH luxR-type" evidence="1">
    <location>
        <begin position="186"/>
        <end position="235"/>
    </location>
</feature>
<evidence type="ECO:0000259" key="1">
    <source>
        <dbReference type="SMART" id="SM00421"/>
    </source>
</evidence>
<protein>
    <recommendedName>
        <fullName evidence="1">HTH luxR-type domain-containing protein</fullName>
    </recommendedName>
</protein>